<feature type="compositionally biased region" description="Low complexity" evidence="1">
    <location>
        <begin position="21"/>
        <end position="35"/>
    </location>
</feature>
<reference evidence="2 3" key="1">
    <citation type="submission" date="2017-08" db="EMBL/GenBank/DDBJ databases">
        <title>Mesorhizobium wenxinae sp. nov., a novel rhizobial species isolated from root nodules of chickpea (Cicer arietinum L.).</title>
        <authorList>
            <person name="Zhang J."/>
        </authorList>
    </citation>
    <scope>NUCLEOTIDE SEQUENCE [LARGE SCALE GENOMIC DNA]</scope>
    <source>
        <strain evidence="3">WYCCWR 10019</strain>
    </source>
</reference>
<keyword evidence="3" id="KW-1185">Reference proteome</keyword>
<feature type="region of interest" description="Disordered" evidence="1">
    <location>
        <begin position="370"/>
        <end position="415"/>
    </location>
</feature>
<name>A0A271KLQ7_9HYPH</name>
<feature type="region of interest" description="Disordered" evidence="1">
    <location>
        <begin position="213"/>
        <end position="263"/>
    </location>
</feature>
<dbReference type="AlphaFoldDB" id="A0A271KLQ7"/>
<proteinExistence type="predicted"/>
<dbReference type="Proteomes" id="UP000215931">
    <property type="component" value="Unassembled WGS sequence"/>
</dbReference>
<protein>
    <submittedName>
        <fullName evidence="2">Uncharacterized protein</fullName>
    </submittedName>
</protein>
<dbReference type="EMBL" id="NPKH01000011">
    <property type="protein sequence ID" value="PAP96640.1"/>
    <property type="molecule type" value="Genomic_DNA"/>
</dbReference>
<feature type="compositionally biased region" description="Low complexity" evidence="1">
    <location>
        <begin position="236"/>
        <end position="246"/>
    </location>
</feature>
<comment type="caution">
    <text evidence="2">The sequence shown here is derived from an EMBL/GenBank/DDBJ whole genome shotgun (WGS) entry which is preliminary data.</text>
</comment>
<organism evidence="2 3">
    <name type="scientific">Mesorhizobium wenxiniae</name>
    <dbReference type="NCBI Taxonomy" id="2014805"/>
    <lineage>
        <taxon>Bacteria</taxon>
        <taxon>Pseudomonadati</taxon>
        <taxon>Pseudomonadota</taxon>
        <taxon>Alphaproteobacteria</taxon>
        <taxon>Hyphomicrobiales</taxon>
        <taxon>Phyllobacteriaceae</taxon>
        <taxon>Mesorhizobium</taxon>
    </lineage>
</organism>
<gene>
    <name evidence="2" type="ORF">CIT31_02610</name>
</gene>
<evidence type="ECO:0000313" key="2">
    <source>
        <dbReference type="EMBL" id="PAP96640.1"/>
    </source>
</evidence>
<accession>A0A271KLQ7</accession>
<evidence type="ECO:0000313" key="3">
    <source>
        <dbReference type="Proteomes" id="UP000215931"/>
    </source>
</evidence>
<feature type="region of interest" description="Disordered" evidence="1">
    <location>
        <begin position="1"/>
        <end position="45"/>
    </location>
</feature>
<feature type="compositionally biased region" description="Low complexity" evidence="1">
    <location>
        <begin position="1"/>
        <end position="11"/>
    </location>
</feature>
<evidence type="ECO:0000256" key="1">
    <source>
        <dbReference type="SAM" id="MobiDB-lite"/>
    </source>
</evidence>
<sequence>MPQQAPQAQPRPATPPQLKQGAPASESAPQGAPAPGAGGFGGLGDFLQNIIAPQSAKKNVTVGWLTNQGLDEGTATILATDKPSLRSYLLQRAKGNGPTEFDQRAQAAAQYGMDPQSEEGRNFILTGKMPEEGGPSLINAGDGRLYDPNTKQWITAPSTGNGGPFEGTSVEAQSLNHLVKTGQLTQDQAAQLGAGKTITNPADGSITFLTPQGVFGQTANGGPPQPLTPQAGGGAAPAPNASGRPGIIPLTEGKPGKLATEGERRNRSLYSVVEPELKIVETNFDALADIKNQAYSRLPFSEYVTTPEYQQAANSLQTIVSSYLYSVSGATATPDEVRKQTDILTPRPGESKPSIESKKRRVRAMVDSIRQSGGQWEPSRPGGTPGAPGADIGPSRVYNPNPPASNPGVAKYQNRAVNRQTGEIIEWDGSNWVPVQ</sequence>